<dbReference type="InterPro" id="IPR052391">
    <property type="entry name" value="E3_Ligase-Neurotoxin"/>
</dbReference>
<dbReference type="AlphaFoldDB" id="A0A0G2GXJ5"/>
<sequence length="572" mass="63568">MGKISLVEAAIQPENLVLPHDLNETYSRYAREFESSDELDSRPVALRTVALLAHGTGSLPLDVVLAAFSLEIQSDKATSRFQKDMEASPGVIVKDCKHMVDIDEELGVVRFVHHSVYEFFKTYKELERQTLIAELSLTYLGSPYFPTWSSRWSERAFLHELMHDNPFLVFASRNWADSVKKSPKKSYEHLMRLLAQVCCVGKHKAGDMAAKGTEEERIVLSFQVYLLGINEDPIPGVHQEHVLSYFSLINCLKDFHEKGALDLHKRDGDGLAAIHWVIRSTAKKNTRAGNTASQLGTGYTRSETCKMVATLIDCGAEVEAADAKGRTPLHYAAWFGKLDVVQLLLDMKAKVDAASEEFGTALQAASFRDHGSSYPHHAKVTETLLKAGASVNSLSKRGTPLHAIAWVGCVDCAERMFERRRFHRRPKKNVCVGDFGTAIHAAAFHGHYKMVDLLLKKGFDPNKMDEGLGRVKFIADRGEYETALNVAASLGHRDFTRALYLFTLQGEWGNNMLEALLKSRVAQVKQHLLNQSSDTGSGFEAAEKLTDVGMELLITALGQGQTHRPLASVIVK</sequence>
<dbReference type="PANTHER" id="PTHR24133:SF40">
    <property type="entry name" value="ANKYRIN REPEAT DOMAIN 44"/>
    <property type="match status" value="1"/>
</dbReference>
<gene>
    <name evidence="2" type="ORF">UCDDS831_g00606</name>
</gene>
<dbReference type="PANTHER" id="PTHR24133">
    <property type="entry name" value="ANKYRIN DOMAIN-CONTAINING"/>
    <property type="match status" value="1"/>
</dbReference>
<dbReference type="Gene3D" id="1.25.40.20">
    <property type="entry name" value="Ankyrin repeat-containing domain"/>
    <property type="match status" value="2"/>
</dbReference>
<feature type="repeat" description="ANK" evidence="1">
    <location>
        <begin position="324"/>
        <end position="356"/>
    </location>
</feature>
<dbReference type="Proteomes" id="UP000034182">
    <property type="component" value="Unassembled WGS sequence"/>
</dbReference>
<comment type="caution">
    <text evidence="2">The sequence shown here is derived from an EMBL/GenBank/DDBJ whole genome shotgun (WGS) entry which is preliminary data.</text>
</comment>
<evidence type="ECO:0000313" key="3">
    <source>
        <dbReference type="Proteomes" id="UP000034182"/>
    </source>
</evidence>
<proteinExistence type="predicted"/>
<dbReference type="EMBL" id="LAQI01000017">
    <property type="protein sequence ID" value="KKY27893.1"/>
    <property type="molecule type" value="Genomic_DNA"/>
</dbReference>
<dbReference type="PROSITE" id="PS50297">
    <property type="entry name" value="ANK_REP_REGION"/>
    <property type="match status" value="2"/>
</dbReference>
<dbReference type="Pfam" id="PF12796">
    <property type="entry name" value="Ank_2"/>
    <property type="match status" value="1"/>
</dbReference>
<dbReference type="SMART" id="SM00248">
    <property type="entry name" value="ANK"/>
    <property type="match status" value="4"/>
</dbReference>
<accession>A0A0G2GXJ5</accession>
<feature type="repeat" description="ANK" evidence="1">
    <location>
        <begin position="434"/>
        <end position="466"/>
    </location>
</feature>
<reference evidence="2 3" key="1">
    <citation type="submission" date="2015-03" db="EMBL/GenBank/DDBJ databases">
        <authorList>
            <person name="Morales-Cruz A."/>
            <person name="Amrine K.C."/>
            <person name="Cantu D."/>
        </authorList>
    </citation>
    <scope>NUCLEOTIDE SEQUENCE [LARGE SCALE GENOMIC DNA]</scope>
    <source>
        <strain evidence="2">DS831</strain>
    </source>
</reference>
<name>A0A0G2GXJ5_9PEZI</name>
<dbReference type="PROSITE" id="PS50088">
    <property type="entry name" value="ANK_REPEAT"/>
    <property type="match status" value="2"/>
</dbReference>
<organism evidence="2 3">
    <name type="scientific">Diplodia seriata</name>
    <dbReference type="NCBI Taxonomy" id="420778"/>
    <lineage>
        <taxon>Eukaryota</taxon>
        <taxon>Fungi</taxon>
        <taxon>Dikarya</taxon>
        <taxon>Ascomycota</taxon>
        <taxon>Pezizomycotina</taxon>
        <taxon>Dothideomycetes</taxon>
        <taxon>Dothideomycetes incertae sedis</taxon>
        <taxon>Botryosphaeriales</taxon>
        <taxon>Botryosphaeriaceae</taxon>
        <taxon>Diplodia</taxon>
    </lineage>
</organism>
<evidence type="ECO:0000256" key="1">
    <source>
        <dbReference type="PROSITE-ProRule" id="PRU00023"/>
    </source>
</evidence>
<dbReference type="InterPro" id="IPR036770">
    <property type="entry name" value="Ankyrin_rpt-contain_sf"/>
</dbReference>
<dbReference type="SUPFAM" id="SSF48403">
    <property type="entry name" value="Ankyrin repeat"/>
    <property type="match status" value="1"/>
</dbReference>
<reference evidence="2 3" key="2">
    <citation type="submission" date="2015-05" db="EMBL/GenBank/DDBJ databases">
        <title>Distinctive expansion of gene families associated with plant cell wall degradation and secondary metabolism in the genomes of grapevine trunk pathogens.</title>
        <authorList>
            <person name="Lawrence D.P."/>
            <person name="Travadon R."/>
            <person name="Rolshausen P.E."/>
            <person name="Baumgartner K."/>
        </authorList>
    </citation>
    <scope>NUCLEOTIDE SEQUENCE [LARGE SCALE GENOMIC DNA]</scope>
    <source>
        <strain evidence="2">DS831</strain>
    </source>
</reference>
<dbReference type="Pfam" id="PF00023">
    <property type="entry name" value="Ank"/>
    <property type="match status" value="1"/>
</dbReference>
<dbReference type="PRINTS" id="PR01415">
    <property type="entry name" value="ANKYRIN"/>
</dbReference>
<protein>
    <submittedName>
        <fullName evidence="2">Putative ankyrin repeat domain containing protein</fullName>
    </submittedName>
</protein>
<keyword evidence="1" id="KW-0040">ANK repeat</keyword>
<evidence type="ECO:0000313" key="2">
    <source>
        <dbReference type="EMBL" id="KKY27893.1"/>
    </source>
</evidence>
<dbReference type="InterPro" id="IPR002110">
    <property type="entry name" value="Ankyrin_rpt"/>
</dbReference>